<feature type="transmembrane region" description="Helical" evidence="1">
    <location>
        <begin position="32"/>
        <end position="52"/>
    </location>
</feature>
<reference evidence="3" key="2">
    <citation type="submission" date="2020-09" db="EMBL/GenBank/DDBJ databases">
        <authorList>
            <person name="Sun Q."/>
            <person name="Kim S."/>
        </authorList>
    </citation>
    <scope>NUCLEOTIDE SEQUENCE</scope>
    <source>
        <strain evidence="3">KCTC 42097</strain>
    </source>
</reference>
<comment type="caution">
    <text evidence="3">The sequence shown here is derived from an EMBL/GenBank/DDBJ whole genome shotgun (WGS) entry which is preliminary data.</text>
</comment>
<dbReference type="InterPro" id="IPR045594">
    <property type="entry name" value="DUF6460"/>
</dbReference>
<organism evidence="3 4">
    <name type="scientific">Limoniibacter endophyticus</name>
    <dbReference type="NCBI Taxonomy" id="1565040"/>
    <lineage>
        <taxon>Bacteria</taxon>
        <taxon>Pseudomonadati</taxon>
        <taxon>Pseudomonadota</taxon>
        <taxon>Alphaproteobacteria</taxon>
        <taxon>Hyphomicrobiales</taxon>
        <taxon>Bartonellaceae</taxon>
        <taxon>Limoniibacter</taxon>
    </lineage>
</organism>
<gene>
    <name evidence="3" type="ORF">GCM10010136_33160</name>
</gene>
<keyword evidence="1" id="KW-1133">Transmembrane helix</keyword>
<keyword evidence="4" id="KW-1185">Reference proteome</keyword>
<feature type="domain" description="DUF6460" evidence="2">
    <location>
        <begin position="68"/>
        <end position="103"/>
    </location>
</feature>
<evidence type="ECO:0000256" key="1">
    <source>
        <dbReference type="SAM" id="Phobius"/>
    </source>
</evidence>
<evidence type="ECO:0000313" key="4">
    <source>
        <dbReference type="Proteomes" id="UP000641137"/>
    </source>
</evidence>
<reference evidence="3" key="1">
    <citation type="journal article" date="2014" name="Int. J. Syst. Evol. Microbiol.">
        <title>Complete genome sequence of Corynebacterium casei LMG S-19264T (=DSM 44701T), isolated from a smear-ripened cheese.</title>
        <authorList>
            <consortium name="US DOE Joint Genome Institute (JGI-PGF)"/>
            <person name="Walter F."/>
            <person name="Albersmeier A."/>
            <person name="Kalinowski J."/>
            <person name="Ruckert C."/>
        </authorList>
    </citation>
    <scope>NUCLEOTIDE SEQUENCE</scope>
    <source>
        <strain evidence="3">KCTC 42097</strain>
    </source>
</reference>
<dbReference type="EMBL" id="BMZO01000012">
    <property type="protein sequence ID" value="GHC80209.1"/>
    <property type="molecule type" value="Genomic_DNA"/>
</dbReference>
<dbReference type="AlphaFoldDB" id="A0A8J3GIW2"/>
<sequence length="103" mass="11751">MRQRSFYVHITNMESASMSRATDFLGDSPLRILVKLAIVSFLVGIVMSAFGWGPYDIYYGIRDFVVDIWRLGFNSVNRFAGYLLLGASVVVPVFILLRILNRR</sequence>
<proteinExistence type="predicted"/>
<name>A0A8J3GIW2_9HYPH</name>
<dbReference type="Proteomes" id="UP000641137">
    <property type="component" value="Unassembled WGS sequence"/>
</dbReference>
<protein>
    <recommendedName>
        <fullName evidence="2">DUF6460 domain-containing protein</fullName>
    </recommendedName>
</protein>
<keyword evidence="1" id="KW-0472">Membrane</keyword>
<keyword evidence="1" id="KW-0812">Transmembrane</keyword>
<dbReference type="Pfam" id="PF20061">
    <property type="entry name" value="DUF6460"/>
    <property type="match status" value="1"/>
</dbReference>
<feature type="transmembrane region" description="Helical" evidence="1">
    <location>
        <begin position="79"/>
        <end position="100"/>
    </location>
</feature>
<evidence type="ECO:0000313" key="3">
    <source>
        <dbReference type="EMBL" id="GHC80209.1"/>
    </source>
</evidence>
<evidence type="ECO:0000259" key="2">
    <source>
        <dbReference type="Pfam" id="PF20061"/>
    </source>
</evidence>
<accession>A0A8J3GIW2</accession>